<protein>
    <submittedName>
        <fullName evidence="1">Uncharacterized protein</fullName>
    </submittedName>
</protein>
<feature type="non-terminal residue" evidence="1">
    <location>
        <position position="137"/>
    </location>
</feature>
<organism evidence="1">
    <name type="scientific">Tanacetum cinerariifolium</name>
    <name type="common">Dalmatian daisy</name>
    <name type="synonym">Chrysanthemum cinerariifolium</name>
    <dbReference type="NCBI Taxonomy" id="118510"/>
    <lineage>
        <taxon>Eukaryota</taxon>
        <taxon>Viridiplantae</taxon>
        <taxon>Streptophyta</taxon>
        <taxon>Embryophyta</taxon>
        <taxon>Tracheophyta</taxon>
        <taxon>Spermatophyta</taxon>
        <taxon>Magnoliopsida</taxon>
        <taxon>eudicotyledons</taxon>
        <taxon>Gunneridae</taxon>
        <taxon>Pentapetalae</taxon>
        <taxon>asterids</taxon>
        <taxon>campanulids</taxon>
        <taxon>Asterales</taxon>
        <taxon>Asteraceae</taxon>
        <taxon>Asteroideae</taxon>
        <taxon>Anthemideae</taxon>
        <taxon>Anthemidinae</taxon>
        <taxon>Tanacetum</taxon>
    </lineage>
</organism>
<dbReference type="AlphaFoldDB" id="A0A699W1F4"/>
<comment type="caution">
    <text evidence="1">The sequence shown here is derived from an EMBL/GenBank/DDBJ whole genome shotgun (WGS) entry which is preliminary data.</text>
</comment>
<proteinExistence type="predicted"/>
<sequence>MEVEVFIGSVPCSASACIAHHDVVAQPVFLAIKDRQHVFDVQVQDRAFGGLFELIAKADIQVLEAHLHQRFDGRGSGVEEAVGEHVVVLLLEAVMQGGFHQRGKDAVGIGGKLLIAVARRDHQPCALDQRPLRGVAQ</sequence>
<gene>
    <name evidence="1" type="ORF">Tci_912418</name>
</gene>
<dbReference type="EMBL" id="BKCJ011533958">
    <property type="protein sequence ID" value="GFD40449.1"/>
    <property type="molecule type" value="Genomic_DNA"/>
</dbReference>
<accession>A0A699W1F4</accession>
<name>A0A699W1F4_TANCI</name>
<reference evidence="1" key="1">
    <citation type="journal article" date="2019" name="Sci. Rep.">
        <title>Draft genome of Tanacetum cinerariifolium, the natural source of mosquito coil.</title>
        <authorList>
            <person name="Yamashiro T."/>
            <person name="Shiraishi A."/>
            <person name="Satake H."/>
            <person name="Nakayama K."/>
        </authorList>
    </citation>
    <scope>NUCLEOTIDE SEQUENCE</scope>
</reference>
<evidence type="ECO:0000313" key="1">
    <source>
        <dbReference type="EMBL" id="GFD40449.1"/>
    </source>
</evidence>